<dbReference type="InterPro" id="IPR037026">
    <property type="entry name" value="Vgr_OB-fold_dom_sf"/>
</dbReference>
<comment type="caution">
    <text evidence="3">The sequence shown here is derived from an EMBL/GenBank/DDBJ whole genome shotgun (WGS) entry which is preliminary data.</text>
</comment>
<dbReference type="InterPro" id="IPR040629">
    <property type="entry name" value="Phage_spike"/>
</dbReference>
<evidence type="ECO:0000259" key="2">
    <source>
        <dbReference type="Pfam" id="PF18715"/>
    </source>
</evidence>
<proteinExistence type="predicted"/>
<gene>
    <name evidence="3" type="primary">V</name>
    <name evidence="3" type="ORF">XBP1_2550003</name>
</gene>
<dbReference type="Gene3D" id="6.20.150.10">
    <property type="match status" value="1"/>
</dbReference>
<organism evidence="3">
    <name type="scientific">Xenorhabdus bovienii str. puntauvense</name>
    <dbReference type="NCBI Taxonomy" id="1398201"/>
    <lineage>
        <taxon>Bacteria</taxon>
        <taxon>Pseudomonadati</taxon>
        <taxon>Pseudomonadota</taxon>
        <taxon>Gammaproteobacteria</taxon>
        <taxon>Enterobacterales</taxon>
        <taxon>Morganellaceae</taxon>
        <taxon>Xenorhabdus</taxon>
    </lineage>
</organism>
<reference evidence="3" key="1">
    <citation type="submission" date="2013-07" db="EMBL/GenBank/DDBJ databases">
        <title>Sub-species coevolution in mutualistic symbiosis.</title>
        <authorList>
            <person name="Murfin K."/>
            <person name="Klassen J."/>
            <person name="Lee M."/>
            <person name="Forst S."/>
            <person name="Stock P."/>
            <person name="Goodrich-Blair H."/>
        </authorList>
    </citation>
    <scope>NUCLEOTIDE SEQUENCE [LARGE SCALE GENOMIC DNA]</scope>
    <source>
        <strain evidence="3">Puntauvense</strain>
    </source>
</reference>
<dbReference type="InterPro" id="IPR013046">
    <property type="entry name" value="GpV/Gp45"/>
</dbReference>
<dbReference type="EMBL" id="CBSW010000174">
    <property type="protein sequence ID" value="CDG97331.1"/>
    <property type="molecule type" value="Genomic_DNA"/>
</dbReference>
<dbReference type="HOGENOM" id="CLU_088884_0_1_6"/>
<feature type="domain" description="Gp5/Type VI secretion system Vgr protein OB-fold" evidence="1">
    <location>
        <begin position="17"/>
        <end position="83"/>
    </location>
</feature>
<name>A0A077N5B9_XENBV</name>
<sequence length="211" mass="22121">MMTLTELYRLLTNIVRVGTVSAVDLNTQRCRVQISGLQTDWLRWTTQRAGTSRTWWAPSPGEQVLVLAIGGELTTAFVAGSLYSAAHAAPSASAEAVRVTFPDGAVMEYEPQSSALTVTGIKTATVTASTSVQVTAPQITCTAGNQITLDTPTVICTHHLSTGSLAVREGGTMHGNITHTGGQFSSNGIIIDSHKHQGIRSGDSTSGGPVQ</sequence>
<dbReference type="Pfam" id="PF18715">
    <property type="entry name" value="Phage_spike"/>
    <property type="match status" value="1"/>
</dbReference>
<evidence type="ECO:0000313" key="3">
    <source>
        <dbReference type="EMBL" id="CDG97331.1"/>
    </source>
</evidence>
<dbReference type="Pfam" id="PF04717">
    <property type="entry name" value="Phage_base_V"/>
    <property type="match status" value="1"/>
</dbReference>
<feature type="domain" description="Phage spike trimer" evidence="2">
    <location>
        <begin position="135"/>
        <end position="187"/>
    </location>
</feature>
<dbReference type="Gene3D" id="2.40.50.230">
    <property type="entry name" value="Gp5 N-terminal domain"/>
    <property type="match status" value="1"/>
</dbReference>
<dbReference type="RefSeq" id="WP_038217967.1">
    <property type="nucleotide sequence ID" value="NZ_CAWLWN010000217.1"/>
</dbReference>
<dbReference type="InterPro" id="IPR006531">
    <property type="entry name" value="Gp5/Vgr_OB"/>
</dbReference>
<evidence type="ECO:0000259" key="1">
    <source>
        <dbReference type="Pfam" id="PF04717"/>
    </source>
</evidence>
<dbReference type="Proteomes" id="UP000028511">
    <property type="component" value="Unassembled WGS sequence"/>
</dbReference>
<dbReference type="Pfam" id="PF18946">
    <property type="entry name" value="Apex"/>
    <property type="match status" value="1"/>
</dbReference>
<dbReference type="AlphaFoldDB" id="A0A077N5B9"/>
<accession>A0A077N5B9</accession>
<protein>
    <submittedName>
        <fullName evidence="3">Baseplate assembly protein V</fullName>
    </submittedName>
</protein>
<dbReference type="InterPro" id="IPR044033">
    <property type="entry name" value="GpV-like_apex"/>
</dbReference>
<dbReference type="NCBIfam" id="TIGR01644">
    <property type="entry name" value="phage_P2_V"/>
    <property type="match status" value="1"/>
</dbReference>